<evidence type="ECO:0000259" key="4">
    <source>
        <dbReference type="Pfam" id="PF07715"/>
    </source>
</evidence>
<dbReference type="InterPro" id="IPR039426">
    <property type="entry name" value="TonB-dep_rcpt-like"/>
</dbReference>
<dbReference type="PANTHER" id="PTHR30069:SF29">
    <property type="entry name" value="HEMOGLOBIN AND HEMOGLOBIN-HAPTOGLOBIN-BINDING PROTEIN 1-RELATED"/>
    <property type="match status" value="1"/>
</dbReference>
<dbReference type="PROSITE" id="PS52016">
    <property type="entry name" value="TONB_DEPENDENT_REC_3"/>
    <property type="match status" value="1"/>
</dbReference>
<dbReference type="InterPro" id="IPR012910">
    <property type="entry name" value="Plug_dom"/>
</dbReference>
<dbReference type="Proteomes" id="UP000460317">
    <property type="component" value="Unassembled WGS sequence"/>
</dbReference>
<evidence type="ECO:0000313" key="6">
    <source>
        <dbReference type="EMBL" id="UYU72562.1"/>
    </source>
</evidence>
<feature type="domain" description="TonB-dependent receptor plug" evidence="4">
    <location>
        <begin position="117"/>
        <end position="234"/>
    </location>
</feature>
<sequence length="1102" mass="122177">MSKKYIIFNLCLVFLLAFTLSAYAQNTRTVTGTVMDDLGEPIIGAAVKVVDSPVGTVTDIDGKFSLSVKEGSKLTISFIGYISQTITNLNNPKIVLMEDVAKLDEVVVVGYGTQKMKNVTGAIETLSTDEIKDLSVGSLGDALSGMMSGLHVSSGGGRPGSTPSLQIRQSSINTSVTPTSTRGGDADPSPLYVIDDFISTEEAFNNLDVSEVESITVLKDASAAVYGARAAYGVILVKTKRGKVGTPSISYNGQFGFTDALKLPKMLSAYDYGRIYNAARAAGTSTSDTESDNLRTQYFQTDELDTMRGLNYDLVDKEWSAAWTQRHSLNINGGTDKATYFAGASYFSQEGNMGRLDYDRWNFRAGVNANIGKWTKASFQISGDMGEQNNARNGISGGGTDADFNSLMTHLPFVPDYIGGRPVVYTGMQNVSSNLTAVQLYNFRAVQNSPDNTENQTNNMSINGSLEHDFGWFKWTKGLKLKASYSRNIVNGKSNNIGTKINVYRLLNRGGSGGHLYTGDDIDLDESNFGTFTLDNGNLLTRTMNKTDSYQMNLTLSYARQFGLHNVSGLFSIEKAESEYEYVTGNITDPFSFTDGQSNSTATGATQTTTFSRTESGMLSYIGRLNYSYADKYLFEFLLRSDASTKFAPENYWGMFPSWSAGWVMSEESWFNKEKLGIDFLKIRGSFGILGRDNIQPWLWTQLYSRNADKGPVFGTSSNTSSGASFQMPQRGVNRDVHWDKTYKTNLGIDVRMLDNRFGITLDAYYDMGRELFTTFTGTSFYPTTVGTQATPENFGEVDTYGVELTLNWKDKIGKDFSYWVKLTTGYSDNKIKEAGFQATPGFDDIVRGERSDRGVWGYECLGMFRSYQEIEEYFATNNITSYLGNSKENIHPGTLIYRDVRGQRNADGSYGEKDGVIDENDYVKISHRANNPYGLTMNFGASYKNFSFSAQFGASWGAYALMQTNLRQESYSNMEYKNVSAIWKDMYIYEDVLDASGNVTAAMNRNAKYPNLKYSAINGQASTFWKVSAANIRLRNLTVAYSLPKEWMKPLGISSCRLNLTCQNLLSFYNPYDGGVWDTWAGTYGNYPNLRKFTLGVNVSF</sequence>
<dbReference type="InterPro" id="IPR037066">
    <property type="entry name" value="Plug_dom_sf"/>
</dbReference>
<dbReference type="SUPFAM" id="SSF56935">
    <property type="entry name" value="Porins"/>
    <property type="match status" value="1"/>
</dbReference>
<dbReference type="Gene3D" id="2.170.130.10">
    <property type="entry name" value="TonB-dependent receptor, plug domain"/>
    <property type="match status" value="1"/>
</dbReference>
<dbReference type="InterPro" id="IPR023997">
    <property type="entry name" value="TonB-dep_OMP_SusC/RagA_CS"/>
</dbReference>
<feature type="chain" id="PRO_5040568213" evidence="3">
    <location>
        <begin position="25"/>
        <end position="1102"/>
    </location>
</feature>
<dbReference type="SUPFAM" id="SSF49464">
    <property type="entry name" value="Carboxypeptidase regulatory domain-like"/>
    <property type="match status" value="1"/>
</dbReference>
<evidence type="ECO:0000256" key="1">
    <source>
        <dbReference type="ARBA" id="ARBA00022729"/>
    </source>
</evidence>
<dbReference type="InterPro" id="IPR023996">
    <property type="entry name" value="TonB-dep_OMP_SusC/RagA"/>
</dbReference>
<dbReference type="NCBIfam" id="TIGR04056">
    <property type="entry name" value="OMP_RagA_SusC"/>
    <property type="match status" value="1"/>
</dbReference>
<evidence type="ECO:0000256" key="3">
    <source>
        <dbReference type="SAM" id="SignalP"/>
    </source>
</evidence>
<keyword evidence="5" id="KW-0675">Receptor</keyword>
<dbReference type="InterPro" id="IPR008969">
    <property type="entry name" value="CarboxyPept-like_regulatory"/>
</dbReference>
<dbReference type="Proteomes" id="UP001156216">
    <property type="component" value="Chromosome"/>
</dbReference>
<dbReference type="Pfam" id="PF07715">
    <property type="entry name" value="Plug"/>
    <property type="match status" value="1"/>
</dbReference>
<dbReference type="EMBL" id="CP083681">
    <property type="protein sequence ID" value="UYU72562.1"/>
    <property type="molecule type" value="Genomic_DNA"/>
</dbReference>
<reference evidence="5 7" key="1">
    <citation type="journal article" date="2019" name="Nat. Med.">
        <title>A library of human gut bacterial isolates paired with longitudinal multiomics data enables mechanistic microbiome research.</title>
        <authorList>
            <person name="Poyet M."/>
            <person name="Groussin M."/>
            <person name="Gibbons S.M."/>
            <person name="Avila-Pacheco J."/>
            <person name="Jiang X."/>
            <person name="Kearney S.M."/>
            <person name="Perrotta A.R."/>
            <person name="Berdy B."/>
            <person name="Zhao S."/>
            <person name="Lieberman T.D."/>
            <person name="Swanson P.K."/>
            <person name="Smith M."/>
            <person name="Roesemann S."/>
            <person name="Alexander J.E."/>
            <person name="Rich S.A."/>
            <person name="Livny J."/>
            <person name="Vlamakis H."/>
            <person name="Clish C."/>
            <person name="Bullock K."/>
            <person name="Deik A."/>
            <person name="Scott J."/>
            <person name="Pierce K.A."/>
            <person name="Xavier R.J."/>
            <person name="Alm E.J."/>
        </authorList>
    </citation>
    <scope>NUCLEOTIDE SEQUENCE [LARGE SCALE GENOMIC DNA]</scope>
    <source>
        <strain evidence="5 7">BIOML-A165</strain>
    </source>
</reference>
<keyword evidence="1 3" id="KW-0732">Signal</keyword>
<dbReference type="GO" id="GO:0044718">
    <property type="term" value="P:siderophore transmembrane transport"/>
    <property type="evidence" value="ECO:0007669"/>
    <property type="project" value="TreeGrafter"/>
</dbReference>
<evidence type="ECO:0000313" key="7">
    <source>
        <dbReference type="Proteomes" id="UP000460317"/>
    </source>
</evidence>
<dbReference type="Gene3D" id="2.60.40.1120">
    <property type="entry name" value="Carboxypeptidase-like, regulatory domain"/>
    <property type="match status" value="1"/>
</dbReference>
<keyword evidence="2" id="KW-0998">Cell outer membrane</keyword>
<evidence type="ECO:0000313" key="5">
    <source>
        <dbReference type="EMBL" id="KAB4452501.1"/>
    </source>
</evidence>
<keyword evidence="2" id="KW-0813">Transport</keyword>
<keyword evidence="2" id="KW-0472">Membrane</keyword>
<comment type="subcellular location">
    <subcellularLocation>
        <location evidence="2">Cell outer membrane</location>
        <topology evidence="2">Multi-pass membrane protein</topology>
    </subcellularLocation>
</comment>
<dbReference type="NCBIfam" id="TIGR04057">
    <property type="entry name" value="SusC_RagA_signa"/>
    <property type="match status" value="1"/>
</dbReference>
<dbReference type="RefSeq" id="WP_061473197.1">
    <property type="nucleotide sequence ID" value="NZ_CAXSXH010000013.1"/>
</dbReference>
<dbReference type="GO" id="GO:0015344">
    <property type="term" value="F:siderophore uptake transmembrane transporter activity"/>
    <property type="evidence" value="ECO:0007669"/>
    <property type="project" value="TreeGrafter"/>
</dbReference>
<reference evidence="6" key="2">
    <citation type="submission" date="2021-06" db="EMBL/GenBank/DDBJ databases">
        <title>Interrogation of the integrated mobile genetic elements in gut-associated Bacteroides with a consensus prediction approach.</title>
        <authorList>
            <person name="Campbell D.E."/>
            <person name="Leigh J.R."/>
            <person name="Kim T."/>
            <person name="England W."/>
            <person name="Whitaker R.J."/>
            <person name="Degnan P.H."/>
        </authorList>
    </citation>
    <scope>NUCLEOTIDE SEQUENCE</scope>
    <source>
        <strain evidence="6">VPI-BTDOT2</strain>
    </source>
</reference>
<dbReference type="PANTHER" id="PTHR30069">
    <property type="entry name" value="TONB-DEPENDENT OUTER MEMBRANE RECEPTOR"/>
    <property type="match status" value="1"/>
</dbReference>
<feature type="signal peptide" evidence="3">
    <location>
        <begin position="1"/>
        <end position="24"/>
    </location>
</feature>
<dbReference type="FunFam" id="2.170.130.10:FF:000030">
    <property type="entry name" value="TonB-dependent receptor plug domain protein"/>
    <property type="match status" value="1"/>
</dbReference>
<accession>A0A139KY29</accession>
<name>A0A139KY29_BACT4</name>
<keyword evidence="2" id="KW-0812">Transmembrane</keyword>
<comment type="similarity">
    <text evidence="2">Belongs to the TonB-dependent receptor family.</text>
</comment>
<protein>
    <submittedName>
        <fullName evidence="5">TonB-dependent receptor</fullName>
    </submittedName>
</protein>
<organism evidence="5 7">
    <name type="scientific">Bacteroides thetaiotaomicron</name>
    <dbReference type="NCBI Taxonomy" id="818"/>
    <lineage>
        <taxon>Bacteria</taxon>
        <taxon>Pseudomonadati</taxon>
        <taxon>Bacteroidota</taxon>
        <taxon>Bacteroidia</taxon>
        <taxon>Bacteroidales</taxon>
        <taxon>Bacteroidaceae</taxon>
        <taxon>Bacteroides</taxon>
    </lineage>
</organism>
<dbReference type="EMBL" id="WCSB01000008">
    <property type="protein sequence ID" value="KAB4452501.1"/>
    <property type="molecule type" value="Genomic_DNA"/>
</dbReference>
<evidence type="ECO:0000256" key="2">
    <source>
        <dbReference type="PROSITE-ProRule" id="PRU01360"/>
    </source>
</evidence>
<dbReference type="AlphaFoldDB" id="A0A139KY29"/>
<proteinExistence type="inferred from homology"/>
<dbReference type="Pfam" id="PF13715">
    <property type="entry name" value="CarbopepD_reg_2"/>
    <property type="match status" value="1"/>
</dbReference>
<keyword evidence="2" id="KW-1134">Transmembrane beta strand</keyword>
<dbReference type="GO" id="GO:0009279">
    <property type="term" value="C:cell outer membrane"/>
    <property type="evidence" value="ECO:0007669"/>
    <property type="project" value="UniProtKB-SubCell"/>
</dbReference>
<gene>
    <name evidence="5" type="ORF">GAN93_10305</name>
    <name evidence="6" type="ORF">KQP59_05505</name>
</gene>